<dbReference type="STRING" id="398580.Dshi_3433"/>
<reference evidence="2" key="1">
    <citation type="journal article" date="2010" name="ISME J.">
        <title>The complete genome sequence of the algal symbiont Dinoroseobacter shibae: a hitchhiker's guide to life in the sea.</title>
        <authorList>
            <person name="Wagner-Dobler I."/>
            <person name="Ballhausen B."/>
            <person name="Berger M."/>
            <person name="Brinkhoff T."/>
            <person name="Buchholz I."/>
            <person name="Bunk B."/>
            <person name="Cypionka H."/>
            <person name="Daniel R."/>
            <person name="Drepper T."/>
            <person name="Gerdts G."/>
            <person name="Hahnke S."/>
            <person name="Han C."/>
            <person name="Jahn D."/>
            <person name="Kalhoefer D."/>
            <person name="Kiss H."/>
            <person name="Klenk H.P."/>
            <person name="Kyrpides N."/>
            <person name="Liebl W."/>
            <person name="Liesegang H."/>
            <person name="Meincke L."/>
            <person name="Pati A."/>
            <person name="Petersen J."/>
            <person name="Piekarski T."/>
            <person name="Pommerenke C."/>
            <person name="Pradella S."/>
            <person name="Pukall R."/>
            <person name="Rabus R."/>
            <person name="Stackebrandt E."/>
            <person name="Thole S."/>
            <person name="Thompson L."/>
            <person name="Tielen P."/>
            <person name="Tomasch J."/>
            <person name="von Jan M."/>
            <person name="Wanphrut N."/>
            <person name="Wichels A."/>
            <person name="Zech H."/>
            <person name="Simon M."/>
        </authorList>
    </citation>
    <scope>NUCLEOTIDE SEQUENCE [LARGE SCALE GENOMIC DNA]</scope>
    <source>
        <strain evidence="2">DSM 16493 / NCIMB 14021 / DFL 12</strain>
    </source>
</reference>
<sequence length="434" mass="48719">MAGMDFTLLATLLAVAFLTAALALYALNTLSNRDFAQGPGPTLPVRTDLDGPSADQITAQRRELAQLRATVEHIPLILWRQDNDGALTWANKPYIDLTEKLHPDRAGRWPMPHLFKQKSLAHPDTPGHRRISIDMEDGEKRWFEVQGFRVQDEILYSATPIDMTVKAEVSLRNFVQTLTSTFAHLQVGLAIFDKRRQLVLFNPALTDLTTLEPEWLSARPGLSEVLDRLRDKNMLPEPKDYKEWRNRLTGLEKAASSGTFEETWALPTGQNYRILGRPHHDGGIALTFEDISSEVSLTRRFRSEIELGQTALDTLEEAIAVFSENGTLVLSNKAYSELWDVSENDGLMPVSIVDATRHWQQSCQPNPIWGDIRDFATTSQGRADWEDYARLQDGGTILRCRVAPLAQGMTLVGFKTLEAVPEFQPAKTEIAQTA</sequence>
<dbReference type="EMBL" id="CP000830">
    <property type="protein sequence ID" value="ABV95166.1"/>
    <property type="molecule type" value="Genomic_DNA"/>
</dbReference>
<dbReference type="Proteomes" id="UP000006833">
    <property type="component" value="Chromosome"/>
</dbReference>
<keyword evidence="2" id="KW-1185">Reference proteome</keyword>
<dbReference type="KEGG" id="dsh:Dshi_3433"/>
<dbReference type="eggNOG" id="COG2205">
    <property type="taxonomic scope" value="Bacteria"/>
</dbReference>
<dbReference type="SUPFAM" id="SSF55785">
    <property type="entry name" value="PYP-like sensor domain (PAS domain)"/>
    <property type="match status" value="2"/>
</dbReference>
<accession>A8LPA1</accession>
<dbReference type="Pfam" id="PF12860">
    <property type="entry name" value="PAS_7"/>
    <property type="match status" value="1"/>
</dbReference>
<dbReference type="AlphaFoldDB" id="A8LPA1"/>
<dbReference type="HOGENOM" id="CLU_039930_0_0_5"/>
<dbReference type="RefSeq" id="WP_012180090.1">
    <property type="nucleotide sequence ID" value="NC_009952.1"/>
</dbReference>
<evidence type="ECO:0000313" key="2">
    <source>
        <dbReference type="Proteomes" id="UP000006833"/>
    </source>
</evidence>
<dbReference type="InterPro" id="IPR035965">
    <property type="entry name" value="PAS-like_dom_sf"/>
</dbReference>
<name>A8LPA1_DINSH</name>
<evidence type="ECO:0000313" key="1">
    <source>
        <dbReference type="EMBL" id="ABV95166.1"/>
    </source>
</evidence>
<protein>
    <submittedName>
        <fullName evidence="1">Putative PAS/PAC sensor protein</fullName>
    </submittedName>
</protein>
<proteinExistence type="predicted"/>
<dbReference type="OrthoDB" id="9797304at2"/>
<organism evidence="1 2">
    <name type="scientific">Dinoroseobacter shibae (strain DSM 16493 / NCIMB 14021 / DFL 12)</name>
    <dbReference type="NCBI Taxonomy" id="398580"/>
    <lineage>
        <taxon>Bacteria</taxon>
        <taxon>Pseudomonadati</taxon>
        <taxon>Pseudomonadota</taxon>
        <taxon>Alphaproteobacteria</taxon>
        <taxon>Rhodobacterales</taxon>
        <taxon>Roseobacteraceae</taxon>
        <taxon>Dinoroseobacter</taxon>
    </lineage>
</organism>
<gene>
    <name evidence="1" type="ordered locus">Dshi_3433</name>
</gene>